<sequence>MEPLPNQGVLEDDSIEETEERKALGEVVSAFLFYKFYALNCCVENRLKNIDSLNPEDRSLVLSTGVLQRIYNIKNMIETNYEFILDLVRNNEIILNSGLFPNPENFDQNKDSFLEVFFLLFTLY</sequence>
<evidence type="ECO:0000313" key="2">
    <source>
        <dbReference type="Proteomes" id="UP000187429"/>
    </source>
</evidence>
<dbReference type="AlphaFoldDB" id="A0A1R1X0P4"/>
<dbReference type="Proteomes" id="UP000187429">
    <property type="component" value="Unassembled WGS sequence"/>
</dbReference>
<reference evidence="2" key="1">
    <citation type="submission" date="2017-01" db="EMBL/GenBank/DDBJ databases">
        <authorList>
            <person name="Wang Y."/>
            <person name="White M."/>
            <person name="Kvist S."/>
            <person name="Moncalvo J.-M."/>
        </authorList>
    </citation>
    <scope>NUCLEOTIDE SEQUENCE [LARGE SCALE GENOMIC DNA]</scope>
    <source>
        <strain evidence="2">ID-206-W2</strain>
    </source>
</reference>
<keyword evidence="2" id="KW-1185">Reference proteome</keyword>
<protein>
    <submittedName>
        <fullName evidence="1">Uncharacterized protein</fullName>
    </submittedName>
</protein>
<gene>
    <name evidence="1" type="ORF">AYI69_g11178</name>
</gene>
<proteinExistence type="predicted"/>
<dbReference type="EMBL" id="LSSM01007467">
    <property type="protein sequence ID" value="OMJ08157.1"/>
    <property type="molecule type" value="Genomic_DNA"/>
</dbReference>
<comment type="caution">
    <text evidence="1">The sequence shown here is derived from an EMBL/GenBank/DDBJ whole genome shotgun (WGS) entry which is preliminary data.</text>
</comment>
<name>A0A1R1X0P4_9FUNG</name>
<dbReference type="OrthoDB" id="10327658at2759"/>
<accession>A0A1R1X0P4</accession>
<evidence type="ECO:0000313" key="1">
    <source>
        <dbReference type="EMBL" id="OMJ08157.1"/>
    </source>
</evidence>
<organism evidence="1 2">
    <name type="scientific">Smittium culicis</name>
    <dbReference type="NCBI Taxonomy" id="133412"/>
    <lineage>
        <taxon>Eukaryota</taxon>
        <taxon>Fungi</taxon>
        <taxon>Fungi incertae sedis</taxon>
        <taxon>Zoopagomycota</taxon>
        <taxon>Kickxellomycotina</taxon>
        <taxon>Harpellomycetes</taxon>
        <taxon>Harpellales</taxon>
        <taxon>Legeriomycetaceae</taxon>
        <taxon>Smittium</taxon>
    </lineage>
</organism>